<proteinExistence type="predicted"/>
<evidence type="ECO:0000313" key="2">
    <source>
        <dbReference type="Proteomes" id="UP000308836"/>
    </source>
</evidence>
<reference evidence="1" key="1">
    <citation type="submission" date="2019-04" db="EMBL/GenBank/DDBJ databases">
        <title>Microbes associate with the intestines of laboratory mice.</title>
        <authorList>
            <person name="Navarre W."/>
            <person name="Wong E."/>
            <person name="Huang K."/>
            <person name="Tropini C."/>
            <person name="Ng K."/>
            <person name="Yu B."/>
        </authorList>
    </citation>
    <scope>NUCLEOTIDE SEQUENCE</scope>
    <source>
        <strain evidence="1">NM09_H32</strain>
    </source>
</reference>
<accession>A0AC61R778</accession>
<organism evidence="1 2">
    <name type="scientific">Dubosiella muris</name>
    <dbReference type="NCBI Taxonomy" id="3038133"/>
    <lineage>
        <taxon>Bacteria</taxon>
        <taxon>Bacillati</taxon>
        <taxon>Bacillota</taxon>
        <taxon>Erysipelotrichia</taxon>
        <taxon>Erysipelotrichales</taxon>
        <taxon>Erysipelotrichaceae</taxon>
        <taxon>Dubosiella</taxon>
    </lineage>
</organism>
<evidence type="ECO:0000313" key="1">
    <source>
        <dbReference type="EMBL" id="TGY65918.1"/>
    </source>
</evidence>
<gene>
    <name evidence="1" type="ORF">E5336_06250</name>
</gene>
<keyword evidence="2" id="KW-1185">Reference proteome</keyword>
<name>A0AC61R778_9FIRM</name>
<sequence length="105" mass="12479">MEKKNRPDQNGWLGFIYFIGDLRANLRQDSLLVVAFFMRQQNKGDENKSTVRREIYIKRFYDFRTMKTGRKEKRKGLKDKKSVLYCKCKKNLPFVKVAGSDLFTS</sequence>
<dbReference type="Proteomes" id="UP000308836">
    <property type="component" value="Unassembled WGS sequence"/>
</dbReference>
<comment type="caution">
    <text evidence="1">The sequence shown here is derived from an EMBL/GenBank/DDBJ whole genome shotgun (WGS) entry which is preliminary data.</text>
</comment>
<protein>
    <submittedName>
        <fullName evidence="1">Uncharacterized protein</fullName>
    </submittedName>
</protein>
<dbReference type="EMBL" id="SRYG01000011">
    <property type="protein sequence ID" value="TGY65918.1"/>
    <property type="molecule type" value="Genomic_DNA"/>
</dbReference>